<feature type="compositionally biased region" description="Acidic residues" evidence="11">
    <location>
        <begin position="3903"/>
        <end position="3919"/>
    </location>
</feature>
<feature type="compositionally biased region" description="Acidic residues" evidence="11">
    <location>
        <begin position="3940"/>
        <end position="3949"/>
    </location>
</feature>
<dbReference type="FunFam" id="3.40.50.300:FF:001368">
    <property type="entry name" value="Midasin"/>
    <property type="match status" value="1"/>
</dbReference>
<dbReference type="SUPFAM" id="SSF52540">
    <property type="entry name" value="P-loop containing nucleoside triphosphate hydrolases"/>
    <property type="match status" value="6"/>
</dbReference>
<proteinExistence type="inferred from homology"/>
<dbReference type="GO" id="GO:0005654">
    <property type="term" value="C:nucleoplasm"/>
    <property type="evidence" value="ECO:0007669"/>
    <property type="project" value="UniProtKB-SubCell"/>
</dbReference>
<evidence type="ECO:0000256" key="11">
    <source>
        <dbReference type="SAM" id="MobiDB-lite"/>
    </source>
</evidence>
<evidence type="ECO:0000259" key="12">
    <source>
        <dbReference type="PROSITE" id="PS50234"/>
    </source>
</evidence>
<evidence type="ECO:0000313" key="13">
    <source>
        <dbReference type="EMBL" id="KAF4587825.1"/>
    </source>
</evidence>
<dbReference type="EMBL" id="JAACLJ010000004">
    <property type="protein sequence ID" value="KAF4587825.1"/>
    <property type="molecule type" value="Genomic_DNA"/>
</dbReference>
<evidence type="ECO:0000256" key="7">
    <source>
        <dbReference type="ARBA" id="ARBA00022840"/>
    </source>
</evidence>
<gene>
    <name evidence="13" type="ORF">GQ602_004518</name>
</gene>
<evidence type="ECO:0000256" key="1">
    <source>
        <dbReference type="ARBA" id="ARBA00004604"/>
    </source>
</evidence>
<dbReference type="Pfam" id="PF17865">
    <property type="entry name" value="AAA_lid_5"/>
    <property type="match status" value="1"/>
</dbReference>
<keyword evidence="8 10" id="KW-0143">Chaperone</keyword>
<keyword evidence="6 10" id="KW-0547">Nucleotide-binding</keyword>
<dbReference type="GO" id="GO:0030687">
    <property type="term" value="C:preribosome, large subunit precursor"/>
    <property type="evidence" value="ECO:0007669"/>
    <property type="project" value="TreeGrafter"/>
</dbReference>
<dbReference type="Pfam" id="PF21108">
    <property type="entry name" value="MDN1_4th"/>
    <property type="match status" value="1"/>
</dbReference>
<evidence type="ECO:0000256" key="4">
    <source>
        <dbReference type="ARBA" id="ARBA00017143"/>
    </source>
</evidence>
<feature type="compositionally biased region" description="Acidic residues" evidence="11">
    <location>
        <begin position="4219"/>
        <end position="4230"/>
    </location>
</feature>
<sequence>MVTLHLNEQTDAKTLIGLYSTNSRPGNFEWRPGVLTTAVREGRWVLIEDLDRAPIEVMSLLLPLIERRELLLPSRGVTYPALRDFRLFATIRTASTMDDGESLPNLVGMRLWKSLYVAPQAPEELENVILQMYPILRKFLPGILAVYQRLSRLAGSLSVMSRGRSVVDRQISLRDLLKWCRRLTDGLIWAGSVSGEEPISESTRDCMFMDALDCFVGSCPDAGLGKELAYAIAEEMHISRDRAEHYLCANIPVLDDGDAMLGIGRAWLRKNPLSRRLSKSKRPFASTTHSKRLLEQIARAVKLEEPILLVGETGIGKTTVVQQLAESLGHKLIAVNLSQQSEAGDLLGGFKPVNARSLATPLKEEFEALFAETGISASKNEKYLGRIGKSFAKGQWSRVSKLWREATQMFDGICEQYRRMSSPSHDDDAHPAKRRKTISKLEALEKLRPRWSEFSRKLDRFDMQEWGVSGNVAFSFIEGNLVKAIRNGDWVLLDEINLASPDTLETIADLLTGPDERPSILLAETGDLEKIVAHPSFRIFGAMNPATDVGKRDLPVGIRSRFTELYVRSPDADHKDLLTIVKAYLGSSSGEMDRAADDMTRLYLNTKRMAEEKRLVDGANEVPHFSLRTLTRVLSYVTSIAPFYGLRRALYEGFSMGFLTLLDRESESMLLPLIHHHLLDKHGNPQSLLSQTPQHAKDGRQYVRFRNQNRDRQYWLVQGEQTPIERQDYIITPFVERNLLNLVRATSTGQFPILIQGPTSAGKTSMIEYLANFSGNTFVRINNHEHTDLQEYLGTYVSGPDGQLRFQEGLLVQAMRKGYWIVLDELNLAPTEVLEALNRLLDDNRELLIPETQEVVRPHDNFILFATQNPPGLYGGRKVLSRAFRNRFLELHFDDIPEDELEHILQQRCRNTSPPDCRRIVNVYKELSRLRQSSRLFESKDSFATLRDLFRWALRDADTRYEIAVHGFMLLAERVRNDEERSAVKEVIEKMFKIKIVPDELYSETVAPELKRLVGASNSQNVVWTHAMRRLYVLVCRAIQNNEPVLLVGETGCGKTTVCQMIAEAAGKQLAIVNAHQNTETGDLIGSQRPNRNRGAVLDALSNDLGFVLETLGLDVPNSAEARLQAYRTLHPTSVAKLPPELVERVSANEAKAKVLFQWYDGALVEAMRGGYLFLLDEISLADDSVLERLNSVLEPQRTLLLAEKGVDNPTVVACDGFQFLATMNPGGDFGKKELSPALRNRFTEIWVPPLSESRDIQTIVQTKLLDGRKYLADAMVRFATWFGQTFRPMATTPISVRELLAWVQFINSSEAADHVESLVHGASAIFIDSIGASPSAMVTTDPKAIHLQRQECLQMIGDIAGCDALVVHGANPELVITPESLIIGKFRVPRCSTSVSSNAGFAFQAPTTRLNAMRIIRALQTRKPILLEGNPGVGKTSLVAAISQACGRPLTRINLSDQTDLMDLFGTDMPVEGEEAGNFAWRDAPFLQAMQKGEWVLLDEMNLASQSVLEGLNACLDHRGEVYVSELDQVFRRHPDFRLFAAQNPHHQGGGRKGLPASFVNRFIVVYADVFQDEDLKLIAAHNFPGVNAEDAGLIIDFISQLDHKLSVERAFGLHGGPWEFNLRDVLRWLDLLDCNRSREVGVDDFLQIIVGQRFRTQEDRDEVDRLFGQLAGRKPRIHSLYHDVNSTFSQVGQVTVPRNPESQPERLSSLDFVAILPELESVMMCAEKKMPCILSGPSGSGKSALLKYAAALAGKSLVVFPLNADTDTMDLVGGFEQADPLRDLNSTLRCLCRCLQEVESRSAPAEMPTRAFECVNLLENYFLHGDDARHVDATLRRVDAILGHVERFSEVDANIGFWLEKARKRLREQVTSIKPMFKWLDGVIVEALQTGQWLVLDHANLCNASVLDRLNSLLEPNGFLCVNECCDPQGNPKMVQPHPDFRVFLTVDPSYGELSRAMRNRAIEVNLGSRPTPRDPCFDRISEVESGLWRFRNVIDYCERLSSESCTALMPAGECLSVRDVALLPRFMDRLPCGDERGVSSLQVMTELMGFLRSPAGMSDLQRIENLYSTLPEQSQSLAAHQPIHALINPYTLELLPSPKTAEWAGLRFDHLRDVYDLEKTYEQQCGGAHAAKPWLLTRLQRSMMRDRVTAVAKDSTAQLCWFMTAAVEALRYHLALDCDPSSFSGRSHLCRFVTHWLDQTIVLSSGMTFSEARFQAHLELATEFLRPRTEGFSDLQDSGFSTKLLRLIKDNFSSGFQLSTGLSMERLWLVFRIAPFPDETVFQRSMGLARLADRFDAIRWKAGASIPDLARAHETFEQAYAIVRSGRGCADELVSDLTTAIGWLESHIGDGEADLEPFFAREFEYIRQLSLLVSPAHGQSTQGSSLAVLSGVSTKANMTFAVAEGPAAALQSVDCLACQDHHIWDGKLAASVWLKLQYMSTVKLGSLSLLESELPVLGRCISGLGSEIASDPLVRLNELLWQLLSEVFVAHEPQLGELVASARLLAVQHLDSVSSVTRTGLGDGNSPFDDILGQIGMDHLRQISRDHLIPAVVGIAAAERDADERAHYSALAWIQFSVGLVKLYVPNRAFDPHLRLLVGHEFFEGLQMRLREKVSALRSFQRYSTGQDTSRRIELLEKELLESARPRQDCRPVHRPDVSEVDRLHVECSNVLKLVTRSGIPSLLRLLGSSSSAEESSGLLQSMEQNVQSLVLRFSSQFEAYQDVTSTISNALRCLLVGISLCGAATASSLQTSTSQLVNATPFFGGRRWDARSEQHCRKSFEYLSLTSAAVAVEGLDGLSLDSRESILECFHSFYDDWCDRLEADRKAEEERTSLYRFRGSLEDEEEVDEREFNELFPTYDGEDGSVKPCTSLEQVRKTSLKVAEAHRNIFLDRREPVTAIREACMVVGQRVVDETRETRNVDRQINGKLLSSLTLLLSERVSTLGTTCTTEKTVNFYADPNLPEARKLVSLTQRIKTRFRELQGVDEIGHMQPLADVVESCERLLDQVHAEPLAKMIPRLEQLHALVYEWQFGGWASRVHAVLPLHDALTETIIRWRRLELATWSTLFDMEEEKCRNDAYSWWFVAYQVVIAGSLPMMDSPSELREYATSLVRSLEGYLSSSFVGQFRTRVALLRQLLSHLRLLTGDRPNLMVIYHAVQNFVHYFSRFEMTADAVIRDGRGPIEKKMKEVLLLASWKDTNINALRESARKSHMKLFRLVRKFRRVLGQDMKAIIDKGLPSETFASSRVDSKVQATTAVPDVQVESVNRVLPDWLRNHRRLARVETTVSVLDKIADGLEASDKAAGIVDDFVSSLLTWMAELQRETPKVMSDESKDKVKHLKTRKRKLLADTLRDLRTMGIRHNLPQNKLAAQGSLAIILATMTPVDASRLAGMAEADHLLHQVLDLAPKARAAAEGHSEDLTSAEVVRCVGLVEGMVEFCLSQRGSIGLASKALSSLQATAEDFRRLGNSEKLGRLRRRKRQENWRGLLPWLGQILRFAAKLVQARARLAQGDVTEVVQRLGEWAARVDAHVVVADELGQLPALVISEAHVRLEAAIAEDLESLRSHLGDLERQRPELSFILQQVHAWTHMDGRQMDTPDSLVELRTWADAVSTLIDSLLVAVESNKKTASAWDMDVDRAGWLRKHSDLVWASAQQLHMEHVDKEARRCVDLTQQIDVDDTAISAAATSIIRLASPVLDSFLELCRRCVGRGVDLHRATAHMASRLTRAFTQMASQGFCTPQEKSDESGDSGQLESGTGLGDGQGAEDISKDIQADEDLAELAQEKREGEEEEIEDEKDAVDMADEELEGELGSVNGEQDDEEGSQKGEEGEDDAEEEAGEVDDLDPAAVDEKMWDGDDEKAEKDQQGNKAAGREEKDGMMAPEEMEGKKEEKDANDDKAEEQEGQDEPDAEEEGVTAQDEMNRQDQNVEDKDALELPEEMDLDLDDKASVSSEDDLDAMSMVEEEQVGEDEARDEETKDEEVKDEEMKDAVNQETGEETDAEAEGGKMDGEDEVQEEEKPEPEPEQPNDDDEAPASADTARADAEHAAPSDVKSSGRDPTADQKNSDEAFKAEAAQRDGGEMGDSAADRDASAGNQGAASRSKEVPEEGDQGEKEERDETGGSNPFRKLGDALEKWHRQQADIQDASPDDAKQVDVDDETKEQGRLEFEHVQKDDDAGDTQAMGTAREDEVLPLDESMAIDEEVTDGQGKAMEANEEEDGPEADEVNEKGMNDMELGDDQGVRGKTDDVGDEDRSGPDIRQGNLDREDEQEVTEDDETREAIQPSPTQAERGPRDLDECRRQWTELERKTQGLSQALTWRLRLILVPTQATKMSGSFRTGKRLNIKRIIPYVASGYKRDKIWMRRSVPTKRRYQVLLCVDDSKSMGETKAGPLALEALVMVARSLAMLEAGEVGVVGFGTGVTVAHELGRPLVGEAGASALRNFSFDQERTDMVVLLRRTMEMLRLARAQQSPRSELWQLALILSDGLTPSSAHDTIRRLLRTAMEERVMIVFVVIDGVGGVLNLKEARFARGEDGESRVVVERYLDSFPFAFYLVVGRVDEVPGALGGC</sequence>
<evidence type="ECO:0000313" key="14">
    <source>
        <dbReference type="Proteomes" id="UP000562929"/>
    </source>
</evidence>
<feature type="compositionally biased region" description="Acidic residues" evidence="11">
    <location>
        <begin position="4015"/>
        <end position="4038"/>
    </location>
</feature>
<dbReference type="InterPro" id="IPR041190">
    <property type="entry name" value="Midasin_AAA_lid_5"/>
</dbReference>
<dbReference type="GO" id="GO:0016887">
    <property type="term" value="F:ATP hydrolysis activity"/>
    <property type="evidence" value="ECO:0007669"/>
    <property type="project" value="InterPro"/>
</dbReference>
<feature type="compositionally biased region" description="Basic and acidic residues" evidence="11">
    <location>
        <begin position="3925"/>
        <end position="3939"/>
    </location>
</feature>
<evidence type="ECO:0000256" key="5">
    <source>
        <dbReference type="ARBA" id="ARBA00022553"/>
    </source>
</evidence>
<dbReference type="PROSITE" id="PS50234">
    <property type="entry name" value="VWFA"/>
    <property type="match status" value="1"/>
</dbReference>
<dbReference type="Pfam" id="PF07728">
    <property type="entry name" value="AAA_5"/>
    <property type="match status" value="8"/>
</dbReference>
<feature type="compositionally biased region" description="Acidic residues" evidence="11">
    <location>
        <begin position="3794"/>
        <end position="3814"/>
    </location>
</feature>
<dbReference type="InterPro" id="IPR002035">
    <property type="entry name" value="VWF_A"/>
</dbReference>
<reference evidence="13 14" key="1">
    <citation type="journal article" date="2020" name="G3 (Bethesda)">
        <title>Genetic Underpinnings of Host Manipulation by Ophiocordyceps as Revealed by Comparative Transcriptomics.</title>
        <authorList>
            <person name="Will I."/>
            <person name="Das B."/>
            <person name="Trinh T."/>
            <person name="Brachmann A."/>
            <person name="Ohm R.A."/>
            <person name="de Bekker C."/>
        </authorList>
    </citation>
    <scope>NUCLEOTIDE SEQUENCE [LARGE SCALE GENOMIC DNA]</scope>
    <source>
        <strain evidence="13 14">EC05</strain>
    </source>
</reference>
<dbReference type="InterPro" id="IPR048617">
    <property type="entry name" value="MDN1_AAA_lid_4"/>
</dbReference>
<dbReference type="InterPro" id="IPR012099">
    <property type="entry name" value="Midasin"/>
</dbReference>
<dbReference type="PROSITE" id="PS00018">
    <property type="entry name" value="EF_HAND_1"/>
    <property type="match status" value="1"/>
</dbReference>
<evidence type="ECO:0000256" key="2">
    <source>
        <dbReference type="ARBA" id="ARBA00004642"/>
    </source>
</evidence>
<keyword evidence="9 10" id="KW-0539">Nucleus</keyword>
<feature type="domain" description="VWFA" evidence="12">
    <location>
        <begin position="4379"/>
        <end position="4568"/>
    </location>
</feature>
<dbReference type="FunFam" id="3.40.50.300:FF:000142">
    <property type="entry name" value="Midasin"/>
    <property type="match status" value="1"/>
</dbReference>
<name>A0A8H4VDM0_9HYPO</name>
<dbReference type="PIRSF" id="PIRSF010340">
    <property type="entry name" value="Midasin"/>
    <property type="match status" value="1"/>
</dbReference>
<dbReference type="SMART" id="SM00382">
    <property type="entry name" value="AAA"/>
    <property type="match status" value="5"/>
</dbReference>
<feature type="compositionally biased region" description="Acidic residues" evidence="11">
    <location>
        <begin position="3957"/>
        <end position="3989"/>
    </location>
</feature>
<accession>A0A8H4VDM0</accession>
<feature type="compositionally biased region" description="Basic and acidic residues" evidence="11">
    <location>
        <begin position="3890"/>
        <end position="3902"/>
    </location>
</feature>
<keyword evidence="7 10" id="KW-0067">ATP-binding</keyword>
<evidence type="ECO:0000256" key="6">
    <source>
        <dbReference type="ARBA" id="ARBA00022741"/>
    </source>
</evidence>
<comment type="subcellular location">
    <subcellularLocation>
        <location evidence="1">Nucleus</location>
        <location evidence="1">Nucleolus</location>
    </subcellularLocation>
    <subcellularLocation>
        <location evidence="2">Nucleus</location>
        <location evidence="2">Nucleoplasm</location>
    </subcellularLocation>
</comment>
<feature type="compositionally biased region" description="Basic and acidic residues" evidence="11">
    <location>
        <begin position="4045"/>
        <end position="4096"/>
    </location>
</feature>
<dbReference type="InterPro" id="IPR011704">
    <property type="entry name" value="ATPase_dyneun-rel_AAA"/>
</dbReference>
<dbReference type="Gene3D" id="3.40.50.300">
    <property type="entry name" value="P-loop containing nucleotide triphosphate hydrolases"/>
    <property type="match status" value="6"/>
</dbReference>
<organism evidence="13 14">
    <name type="scientific">Ophiocordyceps camponoti-floridani</name>
    <dbReference type="NCBI Taxonomy" id="2030778"/>
    <lineage>
        <taxon>Eukaryota</taxon>
        <taxon>Fungi</taxon>
        <taxon>Dikarya</taxon>
        <taxon>Ascomycota</taxon>
        <taxon>Pezizomycotina</taxon>
        <taxon>Sordariomycetes</taxon>
        <taxon>Hypocreomycetidae</taxon>
        <taxon>Hypocreales</taxon>
        <taxon>Ophiocordycipitaceae</taxon>
        <taxon>Ophiocordyceps</taxon>
    </lineage>
</organism>
<evidence type="ECO:0000256" key="9">
    <source>
        <dbReference type="ARBA" id="ARBA00023242"/>
    </source>
</evidence>
<dbReference type="SMART" id="SM00327">
    <property type="entry name" value="VWA"/>
    <property type="match status" value="1"/>
</dbReference>
<feature type="region of interest" description="Disordered" evidence="11">
    <location>
        <begin position="3742"/>
        <end position="3771"/>
    </location>
</feature>
<keyword evidence="14" id="KW-1185">Reference proteome</keyword>
<protein>
    <recommendedName>
        <fullName evidence="4 10">Midasin</fullName>
    </recommendedName>
</protein>
<keyword evidence="5" id="KW-0597">Phosphoprotein</keyword>
<dbReference type="InterPro" id="IPR003593">
    <property type="entry name" value="AAA+_ATPase"/>
</dbReference>
<comment type="function">
    <text evidence="10">Nuclear chaperone required for maturation and nuclear export of pre-60S ribosome subunits.</text>
</comment>
<dbReference type="CDD" id="cd00009">
    <property type="entry name" value="AAA"/>
    <property type="match status" value="2"/>
</dbReference>
<feature type="compositionally biased region" description="Acidic residues" evidence="11">
    <location>
        <begin position="3834"/>
        <end position="3850"/>
    </location>
</feature>
<feature type="region of interest" description="Disordered" evidence="11">
    <location>
        <begin position="3788"/>
        <end position="4300"/>
    </location>
</feature>
<dbReference type="GO" id="GO:0000027">
    <property type="term" value="P:ribosomal large subunit assembly"/>
    <property type="evidence" value="ECO:0007669"/>
    <property type="project" value="InterPro"/>
</dbReference>
<dbReference type="Gene3D" id="3.40.50.410">
    <property type="entry name" value="von Willebrand factor, type A domain"/>
    <property type="match status" value="1"/>
</dbReference>
<feature type="compositionally biased region" description="Basic and acidic residues" evidence="11">
    <location>
        <begin position="3854"/>
        <end position="3883"/>
    </location>
</feature>
<dbReference type="InterPro" id="IPR027417">
    <property type="entry name" value="P-loop_NTPase"/>
</dbReference>
<evidence type="ECO:0000256" key="8">
    <source>
        <dbReference type="ARBA" id="ARBA00023186"/>
    </source>
</evidence>
<feature type="compositionally biased region" description="Basic and acidic residues" evidence="11">
    <location>
        <begin position="4245"/>
        <end position="4262"/>
    </location>
</feature>
<dbReference type="FunFam" id="3.40.50.300:FF:000712">
    <property type="entry name" value="Midasin"/>
    <property type="match status" value="1"/>
</dbReference>
<feature type="compositionally biased region" description="Basic and acidic residues" evidence="11">
    <location>
        <begin position="4106"/>
        <end position="4125"/>
    </location>
</feature>
<dbReference type="InterPro" id="IPR040848">
    <property type="entry name" value="AAA_lid_7"/>
</dbReference>
<dbReference type="OrthoDB" id="5186at2759"/>
<dbReference type="InterPro" id="IPR018247">
    <property type="entry name" value="EF_Hand_1_Ca_BS"/>
</dbReference>
<dbReference type="PANTHER" id="PTHR48103:SF2">
    <property type="entry name" value="MIDASIN"/>
    <property type="match status" value="1"/>
</dbReference>
<dbReference type="SUPFAM" id="SSF53300">
    <property type="entry name" value="vWA-like"/>
    <property type="match status" value="1"/>
</dbReference>
<comment type="similarity">
    <text evidence="3 10">Belongs to the midasin family.</text>
</comment>
<feature type="compositionally biased region" description="Acidic residues" evidence="11">
    <location>
        <begin position="4271"/>
        <end position="4283"/>
    </location>
</feature>
<dbReference type="InterPro" id="IPR036465">
    <property type="entry name" value="vWFA_dom_sf"/>
</dbReference>
<feature type="compositionally biased region" description="Basic and acidic residues" evidence="11">
    <location>
        <begin position="4133"/>
        <end position="4145"/>
    </location>
</feature>
<dbReference type="Pfam" id="PF17867">
    <property type="entry name" value="AAA_lid_7"/>
    <property type="match status" value="3"/>
</dbReference>
<evidence type="ECO:0000256" key="3">
    <source>
        <dbReference type="ARBA" id="ARBA00007188"/>
    </source>
</evidence>
<evidence type="ECO:0000256" key="10">
    <source>
        <dbReference type="PIRNR" id="PIRNR010340"/>
    </source>
</evidence>
<comment type="caution">
    <text evidence="13">The sequence shown here is derived from an EMBL/GenBank/DDBJ whole genome shotgun (WGS) entry which is preliminary data.</text>
</comment>
<dbReference type="PANTHER" id="PTHR48103">
    <property type="entry name" value="MIDASIN-RELATED"/>
    <property type="match status" value="1"/>
</dbReference>
<dbReference type="GO" id="GO:0000055">
    <property type="term" value="P:ribosomal large subunit export from nucleus"/>
    <property type="evidence" value="ECO:0007669"/>
    <property type="project" value="TreeGrafter"/>
</dbReference>
<dbReference type="GO" id="GO:0005730">
    <property type="term" value="C:nucleolus"/>
    <property type="evidence" value="ECO:0007669"/>
    <property type="project" value="UniProtKB-SubCell"/>
</dbReference>
<dbReference type="GO" id="GO:0005524">
    <property type="term" value="F:ATP binding"/>
    <property type="evidence" value="ECO:0007669"/>
    <property type="project" value="UniProtKB-KW"/>
</dbReference>
<feature type="compositionally biased region" description="Basic and acidic residues" evidence="11">
    <location>
        <begin position="4154"/>
        <end position="4180"/>
    </location>
</feature>
<dbReference type="Proteomes" id="UP000562929">
    <property type="component" value="Unassembled WGS sequence"/>
</dbReference>
<dbReference type="FunFam" id="3.40.50.300:FF:000582">
    <property type="entry name" value="Midasin"/>
    <property type="match status" value="1"/>
</dbReference>